<reference evidence="2" key="2">
    <citation type="submission" date="2022-10" db="EMBL/GenBank/DDBJ databases">
        <authorList>
            <person name="Landa B."/>
            <person name="Arias-Giraldo L.F."/>
            <person name="Roman-Ecija M."/>
            <person name="Velasco-Amo M.P."/>
            <person name="De La Fuente L."/>
            <person name="Marco-Noales E."/>
            <person name="Moralejo E."/>
        </authorList>
    </citation>
    <scope>NUCLEOTIDE SEQUENCE</scope>
    <source>
        <strain evidence="2">CFBP8073</strain>
    </source>
</reference>
<dbReference type="Gene3D" id="3.40.50.300">
    <property type="entry name" value="P-loop containing nucleotide triphosphate hydrolases"/>
    <property type="match status" value="1"/>
</dbReference>
<dbReference type="AlphaFoldDB" id="A0AAJ5R0S7"/>
<dbReference type="InterPro" id="IPR027417">
    <property type="entry name" value="P-loop_NTPase"/>
</dbReference>
<evidence type="ECO:0000313" key="2">
    <source>
        <dbReference type="EMBL" id="WCF28552.1"/>
    </source>
</evidence>
<organism evidence="2 3">
    <name type="scientific">Xylella fastidiosa subsp. fastidiosa</name>
    <dbReference type="NCBI Taxonomy" id="644356"/>
    <lineage>
        <taxon>Bacteria</taxon>
        <taxon>Pseudomonadati</taxon>
        <taxon>Pseudomonadota</taxon>
        <taxon>Gammaproteobacteria</taxon>
        <taxon>Lysobacterales</taxon>
        <taxon>Lysobacteraceae</taxon>
        <taxon>Xylella</taxon>
    </lineage>
</organism>
<dbReference type="GO" id="GO:0009307">
    <property type="term" value="P:DNA restriction-modification system"/>
    <property type="evidence" value="ECO:0007669"/>
    <property type="project" value="UniProtKB-KW"/>
</dbReference>
<dbReference type="InterPro" id="IPR051268">
    <property type="entry name" value="Type-I_R_enzyme_R_subunit"/>
</dbReference>
<proteinExistence type="predicted"/>
<evidence type="ECO:0000313" key="3">
    <source>
        <dbReference type="Proteomes" id="UP001211513"/>
    </source>
</evidence>
<dbReference type="REBASE" id="689086">
    <property type="entry name" value="Xfa8073ORF1230P"/>
</dbReference>
<gene>
    <name evidence="2" type="ORF">OK117_01210</name>
</gene>
<reference evidence="2" key="1">
    <citation type="journal article" date="2022" name="Phytopathology">
        <title>Complete circularized genome resources of seven strains of Xylella fastidiosa subsp. fastidiosa using hybrid assembly reveals unknown plasmids.</title>
        <authorList>
            <person name="Velasco-Amo M.D.P."/>
            <person name="Arias-Giraldo L.F.F."/>
            <person name="Ecija M.R."/>
            <person name="De La Fuente L."/>
            <person name="Marco-Noales E."/>
            <person name="Moralejo E."/>
            <person name="Navas-Cort J.A."/>
            <person name="Landa B.B."/>
        </authorList>
    </citation>
    <scope>NUCLEOTIDE SEQUENCE</scope>
    <source>
        <strain evidence="2">CFBP8073</strain>
    </source>
</reference>
<evidence type="ECO:0000256" key="1">
    <source>
        <dbReference type="ARBA" id="ARBA00022747"/>
    </source>
</evidence>
<dbReference type="PANTHER" id="PTHR30195">
    <property type="entry name" value="TYPE I SITE-SPECIFIC DEOXYRIBONUCLEASE PROTEIN SUBUNIT M AND R"/>
    <property type="match status" value="1"/>
</dbReference>
<dbReference type="PANTHER" id="PTHR30195:SF15">
    <property type="entry name" value="TYPE I RESTRICTION ENZYME HINDI ENDONUCLEASE SUBUNIT"/>
    <property type="match status" value="1"/>
</dbReference>
<dbReference type="Proteomes" id="UP001211513">
    <property type="component" value="Chromosome"/>
</dbReference>
<name>A0AAJ5R0S7_XYLFS</name>
<accession>A0AAJ5R0S7</accession>
<keyword evidence="1" id="KW-0680">Restriction system</keyword>
<sequence>MRDHILLQSVARANRPYVDANGVQKRVGLVVDVVGVLRALKKALQFDSSDVSGAIEDLNMLLQDFLKRTAQAKQDYLKPDAGGTPDEQLERLVFGRFLTPEARKTFFENHKEIEALWEILSPNPALRDHITTYKQLSQLYATVRNAYAAKVGFVADLAYKTRRLIEENAEQHGLGRLTKSVTFDMATLTSLRDEVGSEEGKVYNLVRDLQREIDENSATAPVLQPLKDCADRIIKNLEERKMTGLAAMDQLATLAAEKDVAMQAARNSGLSPRAFAIAWVLREDAAIKAVDIDPMTLAKDAEALLGRYRNALMNADEQRRLRASLYTPLLALGQDERARVVDLVVRLLLAEGRE</sequence>
<dbReference type="EMBL" id="CP109886">
    <property type="protein sequence ID" value="WCF28552.1"/>
    <property type="molecule type" value="Genomic_DNA"/>
</dbReference>
<protein>
    <submittedName>
        <fullName evidence="2">Uncharacterized protein</fullName>
    </submittedName>
</protein>